<dbReference type="GO" id="GO:0016747">
    <property type="term" value="F:acyltransferase activity, transferring groups other than amino-acyl groups"/>
    <property type="evidence" value="ECO:0007669"/>
    <property type="project" value="InterPro"/>
</dbReference>
<reference evidence="4 5" key="1">
    <citation type="submission" date="2017-08" db="EMBL/GenBank/DDBJ databases">
        <title>Halomonas alkalisoli sp. nov., isolated from saline alkaline soil.</title>
        <authorList>
            <person name="Wang D."/>
            <person name="Zhang G."/>
        </authorList>
    </citation>
    <scope>NUCLEOTIDE SEQUENCE [LARGE SCALE GENOMIC DNA]</scope>
    <source>
        <strain evidence="4 5">WRN001</strain>
    </source>
</reference>
<dbReference type="AlphaFoldDB" id="A0A2A2EVC4"/>
<gene>
    <name evidence="4" type="ORF">CK498_14460</name>
</gene>
<protein>
    <submittedName>
        <fullName evidence="4">GNAT family N-acetyltransferase</fullName>
    </submittedName>
</protein>
<accession>A0A2A2EVC4</accession>
<dbReference type="CDD" id="cd04301">
    <property type="entry name" value="NAT_SF"/>
    <property type="match status" value="1"/>
</dbReference>
<evidence type="ECO:0000256" key="2">
    <source>
        <dbReference type="ARBA" id="ARBA00023315"/>
    </source>
</evidence>
<dbReference type="OrthoDB" id="9797178at2"/>
<dbReference type="EMBL" id="NSKB01000005">
    <property type="protein sequence ID" value="PAU76312.1"/>
    <property type="molecule type" value="Genomic_DNA"/>
</dbReference>
<evidence type="ECO:0000259" key="3">
    <source>
        <dbReference type="PROSITE" id="PS51186"/>
    </source>
</evidence>
<comment type="caution">
    <text evidence="4">The sequence shown here is derived from an EMBL/GenBank/DDBJ whole genome shotgun (WGS) entry which is preliminary data.</text>
</comment>
<dbReference type="Proteomes" id="UP000217771">
    <property type="component" value="Unassembled WGS sequence"/>
</dbReference>
<evidence type="ECO:0000313" key="4">
    <source>
        <dbReference type="EMBL" id="PAU76312.1"/>
    </source>
</evidence>
<name>A0A2A2EVC4_9GAMM</name>
<organism evidence="4 5">
    <name type="scientific">Halomonas salipaludis</name>
    <dbReference type="NCBI Taxonomy" id="2032625"/>
    <lineage>
        <taxon>Bacteria</taxon>
        <taxon>Pseudomonadati</taxon>
        <taxon>Pseudomonadota</taxon>
        <taxon>Gammaproteobacteria</taxon>
        <taxon>Oceanospirillales</taxon>
        <taxon>Halomonadaceae</taxon>
        <taxon>Halomonas</taxon>
    </lineage>
</organism>
<sequence>MHEGRASLRPETPHDASVIEAVTVAAFRAAPHSDHTEQHIVRALRAAGALSVSLVAECDDEVVGYVAASPVVISDGAPDWFGLGPVSVLPGWQGRGVGSALVEACLARLQGRGAQGCVVLGEPGYYTRFGFRVVPGLVLPGVPPEYFTALAWGDDFPQGEVSYHPAFAATAG</sequence>
<proteinExistence type="predicted"/>
<dbReference type="SUPFAM" id="SSF55729">
    <property type="entry name" value="Acyl-CoA N-acyltransferases (Nat)"/>
    <property type="match status" value="1"/>
</dbReference>
<keyword evidence="2" id="KW-0012">Acyltransferase</keyword>
<keyword evidence="1 4" id="KW-0808">Transferase</keyword>
<dbReference type="Pfam" id="PF13508">
    <property type="entry name" value="Acetyltransf_7"/>
    <property type="match status" value="1"/>
</dbReference>
<dbReference type="InterPro" id="IPR050832">
    <property type="entry name" value="Bact_Acetyltransf"/>
</dbReference>
<keyword evidence="5" id="KW-1185">Reference proteome</keyword>
<dbReference type="InterPro" id="IPR000182">
    <property type="entry name" value="GNAT_dom"/>
</dbReference>
<evidence type="ECO:0000256" key="1">
    <source>
        <dbReference type="ARBA" id="ARBA00022679"/>
    </source>
</evidence>
<dbReference type="Gene3D" id="3.40.630.30">
    <property type="match status" value="1"/>
</dbReference>
<evidence type="ECO:0000313" key="5">
    <source>
        <dbReference type="Proteomes" id="UP000217771"/>
    </source>
</evidence>
<dbReference type="PANTHER" id="PTHR43877">
    <property type="entry name" value="AMINOALKYLPHOSPHONATE N-ACETYLTRANSFERASE-RELATED-RELATED"/>
    <property type="match status" value="1"/>
</dbReference>
<dbReference type="PROSITE" id="PS51186">
    <property type="entry name" value="GNAT"/>
    <property type="match status" value="1"/>
</dbReference>
<feature type="domain" description="N-acetyltransferase" evidence="3">
    <location>
        <begin position="6"/>
        <end position="157"/>
    </location>
</feature>
<dbReference type="InterPro" id="IPR016181">
    <property type="entry name" value="Acyl_CoA_acyltransferase"/>
</dbReference>